<evidence type="ECO:0000313" key="3">
    <source>
        <dbReference type="EMBL" id="KAF7144435.1"/>
    </source>
</evidence>
<dbReference type="GO" id="GO:0007095">
    <property type="term" value="P:mitotic G2 DNA damage checkpoint signaling"/>
    <property type="evidence" value="ECO:0007669"/>
    <property type="project" value="TreeGrafter"/>
</dbReference>
<dbReference type="InterPro" id="IPR049472">
    <property type="entry name" value="MRNIP_N"/>
</dbReference>
<dbReference type="PANTHER" id="PTHR15863:SF2">
    <property type="entry name" value="MRN COMPLEX-INTERACTING PROTEIN"/>
    <property type="match status" value="1"/>
</dbReference>
<feature type="domain" description="MRN complex-interacting protein N-terminal" evidence="2">
    <location>
        <begin position="68"/>
        <end position="145"/>
    </location>
</feature>
<gene>
    <name evidence="3" type="ORF">RHSIM_Rhsim04G0161000</name>
</gene>
<dbReference type="EMBL" id="WJXA01000004">
    <property type="protein sequence ID" value="KAF7144435.1"/>
    <property type="molecule type" value="Genomic_DNA"/>
</dbReference>
<proteinExistence type="predicted"/>
<protein>
    <recommendedName>
        <fullName evidence="2">MRN complex-interacting protein N-terminal domain-containing protein</fullName>
    </recommendedName>
</protein>
<dbReference type="PANTHER" id="PTHR15863">
    <property type="entry name" value="MRN COMPLEX-INTERACTING PROTEIN"/>
    <property type="match status" value="1"/>
</dbReference>
<feature type="region of interest" description="Disordered" evidence="1">
    <location>
        <begin position="124"/>
        <end position="151"/>
    </location>
</feature>
<name>A0A834GYZ7_RHOSS</name>
<evidence type="ECO:0000256" key="1">
    <source>
        <dbReference type="SAM" id="MobiDB-lite"/>
    </source>
</evidence>
<evidence type="ECO:0000259" key="2">
    <source>
        <dbReference type="Pfam" id="PF15749"/>
    </source>
</evidence>
<dbReference type="GO" id="GO:0003682">
    <property type="term" value="F:chromatin binding"/>
    <property type="evidence" value="ECO:0007669"/>
    <property type="project" value="TreeGrafter"/>
</dbReference>
<accession>A0A834GYZ7</accession>
<dbReference type="Pfam" id="PF15749">
    <property type="entry name" value="MRNIP"/>
    <property type="match status" value="1"/>
</dbReference>
<dbReference type="GO" id="GO:0005634">
    <property type="term" value="C:nucleus"/>
    <property type="evidence" value="ECO:0007669"/>
    <property type="project" value="TreeGrafter"/>
</dbReference>
<feature type="compositionally biased region" description="Basic and acidic residues" evidence="1">
    <location>
        <begin position="130"/>
        <end position="151"/>
    </location>
</feature>
<dbReference type="OrthoDB" id="5960226at2759"/>
<keyword evidence="4" id="KW-1185">Reference proteome</keyword>
<dbReference type="Proteomes" id="UP000626092">
    <property type="component" value="Unassembled WGS sequence"/>
</dbReference>
<sequence>MEKKRVFFSALKVKVVRGLSQARSRAKSLARSKPPMLWRSNKQQLSHVRRGQGLEAAQVGAVNRRDRLQVKQQKKSTNQWICVVCNEKQSVRKVFAQGFMAKVVPKFVQTCNMSRCQFEQQRSNETLDLVPEHTDDQPRSNNDKKRNSCYE</sequence>
<comment type="caution">
    <text evidence="3">The sequence shown here is derived from an EMBL/GenBank/DDBJ whole genome shotgun (WGS) entry which is preliminary data.</text>
</comment>
<evidence type="ECO:0000313" key="4">
    <source>
        <dbReference type="Proteomes" id="UP000626092"/>
    </source>
</evidence>
<dbReference type="InterPro" id="IPR032739">
    <property type="entry name" value="MRNIP"/>
</dbReference>
<dbReference type="AlphaFoldDB" id="A0A834GYZ7"/>
<reference evidence="3" key="1">
    <citation type="submission" date="2019-11" db="EMBL/GenBank/DDBJ databases">
        <authorList>
            <person name="Liu Y."/>
            <person name="Hou J."/>
            <person name="Li T.-Q."/>
            <person name="Guan C.-H."/>
            <person name="Wu X."/>
            <person name="Wu H.-Z."/>
            <person name="Ling F."/>
            <person name="Zhang R."/>
            <person name="Shi X.-G."/>
            <person name="Ren J.-P."/>
            <person name="Chen E.-F."/>
            <person name="Sun J.-M."/>
        </authorList>
    </citation>
    <scope>NUCLEOTIDE SEQUENCE</scope>
    <source>
        <strain evidence="3">Adult_tree_wgs_1</strain>
        <tissue evidence="3">Leaves</tissue>
    </source>
</reference>
<organism evidence="3 4">
    <name type="scientific">Rhododendron simsii</name>
    <name type="common">Sims's rhododendron</name>
    <dbReference type="NCBI Taxonomy" id="118357"/>
    <lineage>
        <taxon>Eukaryota</taxon>
        <taxon>Viridiplantae</taxon>
        <taxon>Streptophyta</taxon>
        <taxon>Embryophyta</taxon>
        <taxon>Tracheophyta</taxon>
        <taxon>Spermatophyta</taxon>
        <taxon>Magnoliopsida</taxon>
        <taxon>eudicotyledons</taxon>
        <taxon>Gunneridae</taxon>
        <taxon>Pentapetalae</taxon>
        <taxon>asterids</taxon>
        <taxon>Ericales</taxon>
        <taxon>Ericaceae</taxon>
        <taxon>Ericoideae</taxon>
        <taxon>Rhodoreae</taxon>
        <taxon>Rhododendron</taxon>
    </lineage>
</organism>